<dbReference type="SMART" id="SM00060">
    <property type="entry name" value="FN3"/>
    <property type="match status" value="6"/>
</dbReference>
<dbReference type="InterPro" id="IPR036116">
    <property type="entry name" value="FN3_sf"/>
</dbReference>
<dbReference type="PROSITE" id="PS50853">
    <property type="entry name" value="FN3"/>
    <property type="match status" value="4"/>
</dbReference>
<dbReference type="InterPro" id="IPR013783">
    <property type="entry name" value="Ig-like_fold"/>
</dbReference>
<dbReference type="SUPFAM" id="SSF49265">
    <property type="entry name" value="Fibronectin type III"/>
    <property type="match status" value="5"/>
</dbReference>
<name>A0A3Q2FTB8_CYPVA</name>
<dbReference type="Ensembl" id="ENSCVAT00000016534.1">
    <property type="protein sequence ID" value="ENSCVAP00000009975.1"/>
    <property type="gene ID" value="ENSCVAG00000012039.1"/>
</dbReference>
<reference evidence="2" key="2">
    <citation type="submission" date="2025-09" db="UniProtKB">
        <authorList>
            <consortium name="Ensembl"/>
        </authorList>
    </citation>
    <scope>IDENTIFICATION</scope>
</reference>
<dbReference type="Proteomes" id="UP000265020">
    <property type="component" value="Unassembled WGS sequence"/>
</dbReference>
<dbReference type="InterPro" id="IPR003961">
    <property type="entry name" value="FN3_dom"/>
</dbReference>
<keyword evidence="3" id="KW-1185">Reference proteome</keyword>
<feature type="domain" description="Fibronectin type-III" evidence="1">
    <location>
        <begin position="499"/>
        <end position="586"/>
    </location>
</feature>
<dbReference type="GeneTree" id="ENSGT00390000004674"/>
<protein>
    <recommendedName>
        <fullName evidence="1">Fibronectin type-III domain-containing protein</fullName>
    </recommendedName>
</protein>
<feature type="domain" description="Fibronectin type-III" evidence="1">
    <location>
        <begin position="587"/>
        <end position="673"/>
    </location>
</feature>
<evidence type="ECO:0000259" key="1">
    <source>
        <dbReference type="PROSITE" id="PS50853"/>
    </source>
</evidence>
<sequence length="686" mass="73448">MYEVMTLPSVMDERVHNCSTDGTNCSLTELHCGETVAITVVTIERGCRSQPSEPLMFKTVICPPTDLSTVTTCSNNDITVSWNLSPETGAQYFIHSQKDEGAATNFTSLQPFYLVSGLHCSELYTFQVAALNSQCSSVFSEQIQAETAPCPPSNLTVKTECGTNMAILGWDVSRYAISYTATFTGTHGHVVSCSTNTTSCSVKVDCGRQYSADVVASTETCNSSNSAVLTFDSAPCLPDQVEAELDCTANSFAVQWRGTFGNSAMYTAMAIANDNSRVSCETSSTQCTIQNLKCGVLYSIVVTTASIDCGTINGSDYQVYSAPCKPDNVSLNLQCSTDVALVTWENAGPDQHQVVTAIDSRGQATICNSSSSNCTFDQLECGKKYAISVTGYTNSCSSEPTVAKELSTAPCIPTHVKALVDCESGITSVTWDEALGATSYIVYARGSLGYNTSCTNNNFHCNFFNLECGQDYNFTVVARHDSCVSSASETITVSSGPCPHSGLQTSLDCDTNTVMVSWTPGRGILYYNASADPFNIAQEQSCSTNGSSCNITSLDCGESYRVSVSGQGHGCPSPSQSWNRINTAPCPPTQLRVNSSCTSNNISVSWQASKGSLSYMAVAENADGHKWSCNTSSTTCQIPELLCGQEYKVYVIGIDLTCIGAMSEIEMIRTGEYIHYSMNLSSANIY</sequence>
<proteinExistence type="predicted"/>
<feature type="domain" description="Fibronectin type-III" evidence="1">
    <location>
        <begin position="412"/>
        <end position="498"/>
    </location>
</feature>
<dbReference type="AlphaFoldDB" id="A0A3Q2FTB8"/>
<feature type="domain" description="Fibronectin type-III" evidence="1">
    <location>
        <begin position="63"/>
        <end position="150"/>
    </location>
</feature>
<reference evidence="2" key="1">
    <citation type="submission" date="2025-08" db="UniProtKB">
        <authorList>
            <consortium name="Ensembl"/>
        </authorList>
    </citation>
    <scope>IDENTIFICATION</scope>
</reference>
<dbReference type="Gene3D" id="2.60.40.10">
    <property type="entry name" value="Immunoglobulins"/>
    <property type="match status" value="5"/>
</dbReference>
<dbReference type="PANTHER" id="PTHR47135:SF3">
    <property type="entry name" value="FIBRONECTIN TYPE-III DOMAIN-CONTAINING PROTEIN"/>
    <property type="match status" value="1"/>
</dbReference>
<dbReference type="PANTHER" id="PTHR47135">
    <property type="entry name" value="FIBRONECTIN TYPE III DOMAIN-CONTAINING PROTEIN 7"/>
    <property type="match status" value="1"/>
</dbReference>
<accession>A0A3Q2FTB8</accession>
<evidence type="ECO:0000313" key="3">
    <source>
        <dbReference type="Proteomes" id="UP000265020"/>
    </source>
</evidence>
<dbReference type="CDD" id="cd00063">
    <property type="entry name" value="FN3"/>
    <property type="match status" value="2"/>
</dbReference>
<dbReference type="Pfam" id="PF00041">
    <property type="entry name" value="fn3"/>
    <property type="match status" value="1"/>
</dbReference>
<organism evidence="2 3">
    <name type="scientific">Cyprinodon variegatus</name>
    <name type="common">Sheepshead minnow</name>
    <dbReference type="NCBI Taxonomy" id="28743"/>
    <lineage>
        <taxon>Eukaryota</taxon>
        <taxon>Metazoa</taxon>
        <taxon>Chordata</taxon>
        <taxon>Craniata</taxon>
        <taxon>Vertebrata</taxon>
        <taxon>Euteleostomi</taxon>
        <taxon>Actinopterygii</taxon>
        <taxon>Neopterygii</taxon>
        <taxon>Teleostei</taxon>
        <taxon>Neoteleostei</taxon>
        <taxon>Acanthomorphata</taxon>
        <taxon>Ovalentaria</taxon>
        <taxon>Atherinomorphae</taxon>
        <taxon>Cyprinodontiformes</taxon>
        <taxon>Cyprinodontidae</taxon>
        <taxon>Cyprinodon</taxon>
    </lineage>
</organism>
<evidence type="ECO:0000313" key="2">
    <source>
        <dbReference type="Ensembl" id="ENSCVAP00000009975.1"/>
    </source>
</evidence>